<evidence type="ECO:0000313" key="2">
    <source>
        <dbReference type="Proteomes" id="UP000343317"/>
    </source>
</evidence>
<organism evidence="1 2">
    <name type="scientific">Pandoraea horticolens</name>
    <dbReference type="NCBI Taxonomy" id="2508298"/>
    <lineage>
        <taxon>Bacteria</taxon>
        <taxon>Pseudomonadati</taxon>
        <taxon>Pseudomonadota</taxon>
        <taxon>Betaproteobacteria</taxon>
        <taxon>Burkholderiales</taxon>
        <taxon>Burkholderiaceae</taxon>
        <taxon>Pandoraea</taxon>
    </lineage>
</organism>
<protein>
    <submittedName>
        <fullName evidence="1">Uncharacterized protein</fullName>
    </submittedName>
</protein>
<reference evidence="1 2" key="1">
    <citation type="submission" date="2019-08" db="EMBL/GenBank/DDBJ databases">
        <authorList>
            <person name="Peeters C."/>
        </authorList>
    </citation>
    <scope>NUCLEOTIDE SEQUENCE [LARGE SCALE GENOMIC DNA]</scope>
    <source>
        <strain evidence="1 2">LMG 31112</strain>
    </source>
</reference>
<dbReference type="Proteomes" id="UP000343317">
    <property type="component" value="Unassembled WGS sequence"/>
</dbReference>
<dbReference type="EMBL" id="CABPSM010000031">
    <property type="protein sequence ID" value="VVE58247.1"/>
    <property type="molecule type" value="Genomic_DNA"/>
</dbReference>
<evidence type="ECO:0000313" key="1">
    <source>
        <dbReference type="EMBL" id="VVE58247.1"/>
    </source>
</evidence>
<dbReference type="AlphaFoldDB" id="A0A5E4ZC43"/>
<proteinExistence type="predicted"/>
<accession>A0A5E4ZC43</accession>
<keyword evidence="2" id="KW-1185">Reference proteome</keyword>
<gene>
    <name evidence="1" type="ORF">PHO31112_05288</name>
</gene>
<sequence length="38" mass="4555">MRLKTGRRRYPNNLSRFLVYANRYAKVIALACNLYGYE</sequence>
<name>A0A5E4ZC43_9BURK</name>